<evidence type="ECO:0000259" key="5">
    <source>
        <dbReference type="PROSITE" id="PS50110"/>
    </source>
</evidence>
<dbReference type="GO" id="GO:0006355">
    <property type="term" value="P:regulation of DNA-templated transcription"/>
    <property type="evidence" value="ECO:0007669"/>
    <property type="project" value="InterPro"/>
</dbReference>
<protein>
    <submittedName>
        <fullName evidence="6">LuxR family two component transcriptional regulator</fullName>
    </submittedName>
</protein>
<dbReference type="InterPro" id="IPR001789">
    <property type="entry name" value="Sig_transdc_resp-reg_receiver"/>
</dbReference>
<feature type="modified residue" description="4-aspartylphosphate" evidence="3">
    <location>
        <position position="56"/>
    </location>
</feature>
<evidence type="ECO:0000256" key="3">
    <source>
        <dbReference type="PROSITE-ProRule" id="PRU00169"/>
    </source>
</evidence>
<dbReference type="PROSITE" id="PS50043">
    <property type="entry name" value="HTH_LUXR_2"/>
    <property type="match status" value="1"/>
</dbReference>
<dbReference type="InterPro" id="IPR058245">
    <property type="entry name" value="NreC/VraR/RcsB-like_REC"/>
</dbReference>
<keyword evidence="2" id="KW-0238">DNA-binding</keyword>
<dbReference type="SUPFAM" id="SSF46894">
    <property type="entry name" value="C-terminal effector domain of the bipartite response regulators"/>
    <property type="match status" value="1"/>
</dbReference>
<evidence type="ECO:0000313" key="7">
    <source>
        <dbReference type="Proteomes" id="UP000300142"/>
    </source>
</evidence>
<accession>A0A480A0S0</accession>
<comment type="caution">
    <text evidence="6">The sequence shown here is derived from an EMBL/GenBank/DDBJ whole genome shotgun (WGS) entry which is preliminary data.</text>
</comment>
<dbReference type="SUPFAM" id="SSF52172">
    <property type="entry name" value="CheY-like"/>
    <property type="match status" value="1"/>
</dbReference>
<evidence type="ECO:0000313" key="6">
    <source>
        <dbReference type="EMBL" id="GCL38590.1"/>
    </source>
</evidence>
<dbReference type="PRINTS" id="PR00038">
    <property type="entry name" value="HTHLUXR"/>
</dbReference>
<dbReference type="CDD" id="cd06170">
    <property type="entry name" value="LuxR_C_like"/>
    <property type="match status" value="1"/>
</dbReference>
<dbReference type="EMBL" id="BJCE01000155">
    <property type="protein sequence ID" value="GCL38590.1"/>
    <property type="molecule type" value="Genomic_DNA"/>
</dbReference>
<dbReference type="Pfam" id="PF00196">
    <property type="entry name" value="GerE"/>
    <property type="match status" value="1"/>
</dbReference>
<dbReference type="CDD" id="cd17535">
    <property type="entry name" value="REC_NarL-like"/>
    <property type="match status" value="1"/>
</dbReference>
<dbReference type="InterPro" id="IPR016032">
    <property type="entry name" value="Sig_transdc_resp-reg_C-effctor"/>
</dbReference>
<name>A0A480A0S0_9CYAN</name>
<evidence type="ECO:0000259" key="4">
    <source>
        <dbReference type="PROSITE" id="PS50043"/>
    </source>
</evidence>
<dbReference type="AlphaFoldDB" id="A0A480A0S0"/>
<feature type="domain" description="Response regulatory" evidence="5">
    <location>
        <begin position="5"/>
        <end position="126"/>
    </location>
</feature>
<keyword evidence="7" id="KW-1185">Reference proteome</keyword>
<dbReference type="SMART" id="SM00421">
    <property type="entry name" value="HTH_LUXR"/>
    <property type="match status" value="1"/>
</dbReference>
<dbReference type="PROSITE" id="PS00622">
    <property type="entry name" value="HTH_LUXR_1"/>
    <property type="match status" value="1"/>
</dbReference>
<sequence>MNEISILLIEDHDLTRMGLRAALQSHGGLRVIGEAANASQGLKLLETAKPDVAVVDIGLPDMDGIELTRKFKRHQAETGQNNTKILILTMDHTEDAVLAAFAAGADSYYMKETSINKLTEAIQATYAGNSWIDPAIANVVLKKMRSSLPGESLTSDKPKTVKIEALATEYEQVLETYPLTQRELEILELIVAGCSNGQIAEKLYITVGTVKTHVRNILNKLCADDRTQAAVRALRSGLVG</sequence>
<gene>
    <name evidence="6" type="ORF">SR1949_37070</name>
</gene>
<dbReference type="SMART" id="SM00448">
    <property type="entry name" value="REC"/>
    <property type="match status" value="1"/>
</dbReference>
<reference evidence="7" key="1">
    <citation type="submission" date="2019-02" db="EMBL/GenBank/DDBJ databases">
        <title>Draft genome sequence of Sphaerospermopsis reniformis NIES-1949.</title>
        <authorList>
            <person name="Yamaguchi H."/>
            <person name="Suzuki S."/>
            <person name="Kawachi M."/>
        </authorList>
    </citation>
    <scope>NUCLEOTIDE SEQUENCE [LARGE SCALE GENOMIC DNA]</scope>
    <source>
        <strain evidence="7">NIES-1949</strain>
    </source>
</reference>
<dbReference type="Gene3D" id="3.40.50.2300">
    <property type="match status" value="1"/>
</dbReference>
<dbReference type="InterPro" id="IPR000792">
    <property type="entry name" value="Tscrpt_reg_LuxR_C"/>
</dbReference>
<evidence type="ECO:0000256" key="2">
    <source>
        <dbReference type="ARBA" id="ARBA00023125"/>
    </source>
</evidence>
<dbReference type="InterPro" id="IPR011006">
    <property type="entry name" value="CheY-like_superfamily"/>
</dbReference>
<organism evidence="6 7">
    <name type="scientific">Sphaerospermopsis reniformis</name>
    <dbReference type="NCBI Taxonomy" id="531300"/>
    <lineage>
        <taxon>Bacteria</taxon>
        <taxon>Bacillati</taxon>
        <taxon>Cyanobacteriota</taxon>
        <taxon>Cyanophyceae</taxon>
        <taxon>Nostocales</taxon>
        <taxon>Aphanizomenonaceae</taxon>
        <taxon>Sphaerospermopsis</taxon>
    </lineage>
</organism>
<dbReference type="Proteomes" id="UP000300142">
    <property type="component" value="Unassembled WGS sequence"/>
</dbReference>
<dbReference type="InterPro" id="IPR039420">
    <property type="entry name" value="WalR-like"/>
</dbReference>
<dbReference type="GO" id="GO:0000160">
    <property type="term" value="P:phosphorelay signal transduction system"/>
    <property type="evidence" value="ECO:0007669"/>
    <property type="project" value="InterPro"/>
</dbReference>
<dbReference type="RefSeq" id="WP_096568407.1">
    <property type="nucleotide sequence ID" value="NZ_BJCE01000155.1"/>
</dbReference>
<proteinExistence type="predicted"/>
<evidence type="ECO:0000256" key="1">
    <source>
        <dbReference type="ARBA" id="ARBA00022553"/>
    </source>
</evidence>
<dbReference type="GO" id="GO:0003677">
    <property type="term" value="F:DNA binding"/>
    <property type="evidence" value="ECO:0007669"/>
    <property type="project" value="UniProtKB-KW"/>
</dbReference>
<dbReference type="Pfam" id="PF00072">
    <property type="entry name" value="Response_reg"/>
    <property type="match status" value="1"/>
</dbReference>
<feature type="domain" description="HTH luxR-type" evidence="4">
    <location>
        <begin position="172"/>
        <end position="237"/>
    </location>
</feature>
<dbReference type="PROSITE" id="PS50110">
    <property type="entry name" value="RESPONSE_REGULATORY"/>
    <property type="match status" value="1"/>
</dbReference>
<keyword evidence="1 3" id="KW-0597">Phosphoprotein</keyword>
<dbReference type="PANTHER" id="PTHR43214">
    <property type="entry name" value="TWO-COMPONENT RESPONSE REGULATOR"/>
    <property type="match status" value="1"/>
</dbReference>